<organism evidence="1 2">
    <name type="scientific">Avibacterium paragallinarum</name>
    <name type="common">Haemophilus gallinarum</name>
    <dbReference type="NCBI Taxonomy" id="728"/>
    <lineage>
        <taxon>Bacteria</taxon>
        <taxon>Pseudomonadati</taxon>
        <taxon>Pseudomonadota</taxon>
        <taxon>Gammaproteobacteria</taxon>
        <taxon>Pasteurellales</taxon>
        <taxon>Pasteurellaceae</taxon>
        <taxon>Avibacterium</taxon>
    </lineage>
</organism>
<dbReference type="OrthoDB" id="5570653at2"/>
<dbReference type="InterPro" id="IPR052747">
    <property type="entry name" value="TA_system_RelE_toxin"/>
</dbReference>
<reference evidence="1 2" key="1">
    <citation type="submission" date="2018-06" db="EMBL/GenBank/DDBJ databases">
        <authorList>
            <consortium name="Pathogen Informatics"/>
            <person name="Doyle S."/>
        </authorList>
    </citation>
    <scope>NUCLEOTIDE SEQUENCE [LARGE SCALE GENOMIC DNA]</scope>
    <source>
        <strain evidence="1 2">NCTC10926</strain>
    </source>
</reference>
<proteinExistence type="predicted"/>
<dbReference type="AlphaFoldDB" id="A0A0F5F0L0"/>
<dbReference type="Gene3D" id="3.30.2310.20">
    <property type="entry name" value="RelE-like"/>
    <property type="match status" value="1"/>
</dbReference>
<dbReference type="RefSeq" id="WP_046097687.1">
    <property type="nucleotide sequence ID" value="NZ_LAEN01000005.1"/>
</dbReference>
<dbReference type="EMBL" id="UFSW01000001">
    <property type="protein sequence ID" value="SUU98032.1"/>
    <property type="molecule type" value="Genomic_DNA"/>
</dbReference>
<dbReference type="SUPFAM" id="SSF143011">
    <property type="entry name" value="RelE-like"/>
    <property type="match status" value="1"/>
</dbReference>
<dbReference type="PANTHER" id="PTHR38813">
    <property type="match status" value="1"/>
</dbReference>
<dbReference type="Pfam" id="PF05016">
    <property type="entry name" value="ParE_toxin"/>
    <property type="match status" value="1"/>
</dbReference>
<gene>
    <name evidence="1" type="ORF">NCTC10926_01440</name>
</gene>
<name>A0A0F5F0L0_AVIPA</name>
<dbReference type="Proteomes" id="UP000254620">
    <property type="component" value="Unassembled WGS sequence"/>
</dbReference>
<dbReference type="PANTHER" id="PTHR38813:SF1">
    <property type="entry name" value="TOXIN RELE1-RELATED"/>
    <property type="match status" value="1"/>
</dbReference>
<protein>
    <submittedName>
        <fullName evidence="1">Plasmid stabilisation system protein</fullName>
    </submittedName>
</protein>
<dbReference type="InterPro" id="IPR035093">
    <property type="entry name" value="RelE/ParE_toxin_dom_sf"/>
</dbReference>
<dbReference type="InterPro" id="IPR007712">
    <property type="entry name" value="RelE/ParE_toxin"/>
</dbReference>
<accession>A0A0F5F0L0</accession>
<evidence type="ECO:0000313" key="2">
    <source>
        <dbReference type="Proteomes" id="UP000254620"/>
    </source>
</evidence>
<evidence type="ECO:0000313" key="1">
    <source>
        <dbReference type="EMBL" id="SUU98032.1"/>
    </source>
</evidence>
<sequence>MSNKVIWLPKALKQLLKIDTRYRANIQARVNQLADFPQVELDIKKLQGFERRFRLRIGFYRVLFDWIEGEPKIIEICTVAKRDEQTYN</sequence>